<sequence>MKLLHLIDFYNELIIKQDYFECHEIMEAAWKSKPDFSKNDPEVFLILLATGEYHYRRGNINGAIRSYRRAMKLHDENMYDLAALGMDDALIGMMAQRMDDMETEPFRPLPFPLTADMWLVLHRHYGGPLDIGAFKTWAEGRFVRDASIVFKHRLRDRSDVILEREAAIKKRKHRK</sequence>
<organism evidence="2 3">
    <name type="scientific">Salinicoccus bachuensis</name>
    <dbReference type="NCBI Taxonomy" id="3136731"/>
    <lineage>
        <taxon>Bacteria</taxon>
        <taxon>Bacillati</taxon>
        <taxon>Bacillota</taxon>
        <taxon>Bacilli</taxon>
        <taxon>Bacillales</taxon>
        <taxon>Staphylococcaceae</taxon>
        <taxon>Salinicoccus</taxon>
    </lineage>
</organism>
<dbReference type="Gene3D" id="1.10.3450.10">
    <property type="entry name" value="TTHA0068-like"/>
    <property type="match status" value="1"/>
</dbReference>
<reference evidence="3" key="1">
    <citation type="submission" date="2023-10" db="EMBL/GenBank/DDBJ databases">
        <title>Genome analysis and identification of Salinococcus sp. Bachu38 nov., a PGPR from the rhizosphere of Tamarix.</title>
        <authorList>
            <person name="Liang Z."/>
            <person name="Zhang X."/>
            <person name="Jia J."/>
            <person name="Chen X."/>
            <person name="Wang Y."/>
            <person name="Wang Q."/>
            <person name="Wang R."/>
        </authorList>
    </citation>
    <scope>NUCLEOTIDE SEQUENCE [LARGE SCALE GENOMIC DNA]</scope>
    <source>
        <strain evidence="3">Bachu38</strain>
    </source>
</reference>
<dbReference type="Proteomes" id="UP001455384">
    <property type="component" value="Chromosome"/>
</dbReference>
<protein>
    <submittedName>
        <fullName evidence="2">DUF309 domain-containing protein</fullName>
    </submittedName>
</protein>
<dbReference type="InterPro" id="IPR023203">
    <property type="entry name" value="TTHA0068_sf"/>
</dbReference>
<accession>A0ABZ3CDZ6</accession>
<evidence type="ECO:0000256" key="1">
    <source>
        <dbReference type="PROSITE-ProRule" id="PRU00339"/>
    </source>
</evidence>
<evidence type="ECO:0000313" key="2">
    <source>
        <dbReference type="EMBL" id="WZX28411.1"/>
    </source>
</evidence>
<dbReference type="SUPFAM" id="SSF140663">
    <property type="entry name" value="TTHA0068-like"/>
    <property type="match status" value="1"/>
</dbReference>
<dbReference type="PROSITE" id="PS50005">
    <property type="entry name" value="TPR"/>
    <property type="match status" value="1"/>
</dbReference>
<dbReference type="InterPro" id="IPR005500">
    <property type="entry name" value="DUF309"/>
</dbReference>
<proteinExistence type="predicted"/>
<dbReference type="EMBL" id="CP138333">
    <property type="protein sequence ID" value="WZX28411.1"/>
    <property type="molecule type" value="Genomic_DNA"/>
</dbReference>
<dbReference type="InterPro" id="IPR019734">
    <property type="entry name" value="TPR_rpt"/>
</dbReference>
<name>A0ABZ3CDZ6_9STAP</name>
<evidence type="ECO:0000313" key="3">
    <source>
        <dbReference type="Proteomes" id="UP001455384"/>
    </source>
</evidence>
<feature type="repeat" description="TPR" evidence="1">
    <location>
        <begin position="44"/>
        <end position="77"/>
    </location>
</feature>
<dbReference type="RefSeq" id="WP_342387006.1">
    <property type="nucleotide sequence ID" value="NZ_CP138333.2"/>
</dbReference>
<keyword evidence="3" id="KW-1185">Reference proteome</keyword>
<keyword evidence="1" id="KW-0802">TPR repeat</keyword>
<gene>
    <name evidence="2" type="ORF">RQP18_06845</name>
</gene>
<dbReference type="Pfam" id="PF03745">
    <property type="entry name" value="DUF309"/>
    <property type="match status" value="1"/>
</dbReference>